<organism evidence="1 2">
    <name type="scientific">Paraburkholderia silvatlantica</name>
    <dbReference type="NCBI Taxonomy" id="321895"/>
    <lineage>
        <taxon>Bacteria</taxon>
        <taxon>Pseudomonadati</taxon>
        <taxon>Pseudomonadota</taxon>
        <taxon>Betaproteobacteria</taxon>
        <taxon>Burkholderiales</taxon>
        <taxon>Burkholderiaceae</taxon>
        <taxon>Paraburkholderia</taxon>
    </lineage>
</organism>
<comment type="caution">
    <text evidence="1">The sequence shown here is derived from an EMBL/GenBank/DDBJ whole genome shotgun (WGS) entry which is preliminary data.</text>
</comment>
<dbReference type="AlphaFoldDB" id="A0A2U1AA96"/>
<name>A0A2U1AA96_9BURK</name>
<accession>A0A2U1AA96</accession>
<dbReference type="Proteomes" id="UP000247772">
    <property type="component" value="Unassembled WGS sequence"/>
</dbReference>
<evidence type="ECO:0000313" key="2">
    <source>
        <dbReference type="Proteomes" id="UP000247772"/>
    </source>
</evidence>
<gene>
    <name evidence="1" type="ORF">C7410_11993</name>
</gene>
<sequence>MLFKTLPVSSPKHLQQGEVVLYDQIFRILVET</sequence>
<proteinExistence type="predicted"/>
<protein>
    <submittedName>
        <fullName evidence="1">Uncharacterized protein</fullName>
    </submittedName>
</protein>
<reference evidence="1 2" key="1">
    <citation type="submission" date="2018-06" db="EMBL/GenBank/DDBJ databases">
        <title>Genomic Encyclopedia of Type Strains, Phase IV (KMG-V): Genome sequencing to study the core and pangenomes of soil and plant-associated prokaryotes.</title>
        <authorList>
            <person name="Whitman W."/>
        </authorList>
    </citation>
    <scope>NUCLEOTIDE SEQUENCE [LARGE SCALE GENOMIC DNA]</scope>
    <source>
        <strain evidence="1 2">SRCL-318</strain>
    </source>
</reference>
<dbReference type="EMBL" id="QJSQ01000019">
    <property type="protein sequence ID" value="PYE19651.1"/>
    <property type="molecule type" value="Genomic_DNA"/>
</dbReference>
<evidence type="ECO:0000313" key="1">
    <source>
        <dbReference type="EMBL" id="PYE19651.1"/>
    </source>
</evidence>